<gene>
    <name evidence="3" type="ORF">CB5_LOCUS16344</name>
</gene>
<keyword evidence="2" id="KW-0812">Transmembrane</keyword>
<reference evidence="3" key="1">
    <citation type="submission" date="2020-07" db="EMBL/GenBank/DDBJ databases">
        <authorList>
            <person name="Lin J."/>
        </authorList>
    </citation>
    <scope>NUCLEOTIDE SEQUENCE</scope>
</reference>
<feature type="transmembrane region" description="Helical" evidence="2">
    <location>
        <begin position="17"/>
        <end position="36"/>
    </location>
</feature>
<accession>A0A6V7PR23</accession>
<evidence type="ECO:0000313" key="3">
    <source>
        <dbReference type="EMBL" id="CAD1833133.1"/>
    </source>
</evidence>
<evidence type="ECO:0000256" key="2">
    <source>
        <dbReference type="SAM" id="Phobius"/>
    </source>
</evidence>
<name>A0A6V7PR23_ANACO</name>
<feature type="region of interest" description="Disordered" evidence="1">
    <location>
        <begin position="67"/>
        <end position="87"/>
    </location>
</feature>
<sequence length="215" mass="24138">MADRSTQTLGIVCPKPFFWLFAIAALLFFVSWFLLLDSTSPPHFIEHMVPNPKPSFNSKTREADSSLHKAHSSFSDSNGPESTKPRRVEEIGGRDHVILAHHPNSIFDVRLKLWPCMFILSDFGRYPPTVANVEKDVIAPYRHVIGNYVNDSAGTMIDRLCCISKAPFIGKMVESSDKSYSIFLETRRTCTSHSEVQFGTGSSKRRKACTRPNSA</sequence>
<dbReference type="AlphaFoldDB" id="A0A6V7PR23"/>
<protein>
    <submittedName>
        <fullName evidence="3">Uncharacterized protein</fullName>
    </submittedName>
</protein>
<dbReference type="EMBL" id="LR862151">
    <property type="protein sequence ID" value="CAD1833133.1"/>
    <property type="molecule type" value="Genomic_DNA"/>
</dbReference>
<organism evidence="3">
    <name type="scientific">Ananas comosus var. bracteatus</name>
    <name type="common">red pineapple</name>
    <dbReference type="NCBI Taxonomy" id="296719"/>
    <lineage>
        <taxon>Eukaryota</taxon>
        <taxon>Viridiplantae</taxon>
        <taxon>Streptophyta</taxon>
        <taxon>Embryophyta</taxon>
        <taxon>Tracheophyta</taxon>
        <taxon>Spermatophyta</taxon>
        <taxon>Magnoliopsida</taxon>
        <taxon>Liliopsida</taxon>
        <taxon>Poales</taxon>
        <taxon>Bromeliaceae</taxon>
        <taxon>Bromelioideae</taxon>
        <taxon>Ananas</taxon>
    </lineage>
</organism>
<keyword evidence="2" id="KW-0472">Membrane</keyword>
<feature type="compositionally biased region" description="Polar residues" evidence="1">
    <location>
        <begin position="72"/>
        <end position="81"/>
    </location>
</feature>
<keyword evidence="2" id="KW-1133">Transmembrane helix</keyword>
<proteinExistence type="predicted"/>
<evidence type="ECO:0000256" key="1">
    <source>
        <dbReference type="SAM" id="MobiDB-lite"/>
    </source>
</evidence>